<accession>A0ABU7RN59</accession>
<feature type="compositionally biased region" description="Acidic residues" evidence="1">
    <location>
        <begin position="193"/>
        <end position="213"/>
    </location>
</feature>
<dbReference type="EMBL" id="JAZGQK010000003">
    <property type="protein sequence ID" value="MEE6257922.1"/>
    <property type="molecule type" value="Genomic_DNA"/>
</dbReference>
<dbReference type="RefSeq" id="WP_331213030.1">
    <property type="nucleotide sequence ID" value="NZ_JAZGQK010000003.1"/>
</dbReference>
<comment type="caution">
    <text evidence="2">The sequence shown here is derived from an EMBL/GenBank/DDBJ whole genome shotgun (WGS) entry which is preliminary data.</text>
</comment>
<gene>
    <name evidence="2" type="ORF">V1633_05360</name>
</gene>
<proteinExistence type="predicted"/>
<evidence type="ECO:0000313" key="3">
    <source>
        <dbReference type="Proteomes" id="UP001332243"/>
    </source>
</evidence>
<evidence type="ECO:0000256" key="1">
    <source>
        <dbReference type="SAM" id="MobiDB-lite"/>
    </source>
</evidence>
<reference evidence="2 3" key="1">
    <citation type="submission" date="2024-01" db="EMBL/GenBank/DDBJ databases">
        <title>Genome insights into Plantactinospora sonchi sp. nov.</title>
        <authorList>
            <person name="Wang L."/>
        </authorList>
    </citation>
    <scope>NUCLEOTIDE SEQUENCE [LARGE SCALE GENOMIC DNA]</scope>
    <source>
        <strain evidence="2 3">NEAU-QY2</strain>
    </source>
</reference>
<keyword evidence="3" id="KW-1185">Reference proteome</keyword>
<feature type="region of interest" description="Disordered" evidence="1">
    <location>
        <begin position="185"/>
        <end position="238"/>
    </location>
</feature>
<sequence length="533" mass="55637">MKPPHPVGVPERSGGAPEPVGDFAVRRTVLRAHPAMPPAPDEPLAVVAVGPAGADRRAVLAGLLGIRPSALRMPPESFLVFRYGPDLDVAVQVPGLVGGAPGRPPRRIDLAGPEPLLRHFHLVNTPDPDTLGVAGRRIVRDAVRRGGALLFVLPAGHRVTAADVELLGEVAGEAAIFLVGTPGGDGGWSSADPDADGIPDADEDETPEEDEAPDGVGAGTVDLDGPRDLPGGGPADGAAGAAAYWDGVDRRRAELVDQVPALAGLPWLDLDPTDPAYLRRALIDWASAEGLRRASRVPPVVPGFGRTVPVAPEASGTGWADLLDRRIRTCVHRLRREIALEAANIHLRGVQGIVDGTGVAGLPGFLDREVEALALDVMAACDAEVDRILGESLRLVFGEEPDDGVRLRAAAAVGQALADRAGAGESPGALLLRETGEVEPADGAGTAHAPASYPGCTAAAILPPLGIGLGAECYGYWREPRHAEPGRARSWLQRALREIELELSREVSRRFEAVRGALAAVLTDAIRHGRLRG</sequence>
<name>A0ABU7RN59_9ACTN</name>
<organism evidence="2 3">
    <name type="scientific">Plantactinospora sonchi</name>
    <dbReference type="NCBI Taxonomy" id="1544735"/>
    <lineage>
        <taxon>Bacteria</taxon>
        <taxon>Bacillati</taxon>
        <taxon>Actinomycetota</taxon>
        <taxon>Actinomycetes</taxon>
        <taxon>Micromonosporales</taxon>
        <taxon>Micromonosporaceae</taxon>
        <taxon>Plantactinospora</taxon>
    </lineage>
</organism>
<protein>
    <submittedName>
        <fullName evidence="2">Uncharacterized protein</fullName>
    </submittedName>
</protein>
<feature type="region of interest" description="Disordered" evidence="1">
    <location>
        <begin position="1"/>
        <end position="20"/>
    </location>
</feature>
<evidence type="ECO:0000313" key="2">
    <source>
        <dbReference type="EMBL" id="MEE6257922.1"/>
    </source>
</evidence>
<dbReference type="Proteomes" id="UP001332243">
    <property type="component" value="Unassembled WGS sequence"/>
</dbReference>